<dbReference type="Proteomes" id="UP000245506">
    <property type="component" value="Unassembled WGS sequence"/>
</dbReference>
<evidence type="ECO:0000256" key="4">
    <source>
        <dbReference type="ARBA" id="ARBA00004752"/>
    </source>
</evidence>
<evidence type="ECO:0000256" key="5">
    <source>
        <dbReference type="ARBA" id="ARBA00010485"/>
    </source>
</evidence>
<comment type="pathway">
    <text evidence="4 20">Cell wall biogenesis; peptidoglycan biosynthesis.</text>
</comment>
<dbReference type="Gene3D" id="3.30.465.10">
    <property type="match status" value="1"/>
</dbReference>
<dbReference type="GO" id="GO:0071555">
    <property type="term" value="P:cell wall organization"/>
    <property type="evidence" value="ECO:0007669"/>
    <property type="project" value="UniProtKB-KW"/>
</dbReference>
<name>A0A317CMJ6_9GAMM</name>
<dbReference type="InterPro" id="IPR016166">
    <property type="entry name" value="FAD-bd_PCMH"/>
</dbReference>
<sequence length="339" mass="37104">MQIQKNYPLKALNSFGVSISADLFTKLVSTSDVDQLIQWRKDNPDTSCLLIGGGSNMLFRDDFSGLAVSVALSGRALTSEDDDAYYISAAAGENWHEFVRWTIDQGYAGLENLSLIPGTVGAAPMQNIGAYGVELGDRLERLSAVDLITGERRVFSNEDCEFAYRDSFFKRQPADSWLIESVTFRLAKQPEWVVAYAGVDAALDGQEPSARLISDVIIALRQSKLPDPKVIGNAGSFFKNPIMGTAEWEALKVLFPNLPGYPQKDGSDTVKTSAGWLIDQCEWKAFRDKDAGIYEKHALVLVNHGEASGAEIWALAERVIGSVSSKFGIVLEAEPRVIA</sequence>
<dbReference type="Pfam" id="PF01565">
    <property type="entry name" value="FAD_binding_4"/>
    <property type="match status" value="1"/>
</dbReference>
<reference evidence="22 23" key="1">
    <citation type="submission" date="2018-05" db="EMBL/GenBank/DDBJ databases">
        <title>Leucothrix arctica sp. nov., isolated from Arctic seawater.</title>
        <authorList>
            <person name="Choi A."/>
            <person name="Baek K."/>
        </authorList>
    </citation>
    <scope>NUCLEOTIDE SEQUENCE [LARGE SCALE GENOMIC DNA]</scope>
    <source>
        <strain evidence="22 23">IMCC9719</strain>
    </source>
</reference>
<evidence type="ECO:0000256" key="11">
    <source>
        <dbReference type="ARBA" id="ARBA00022827"/>
    </source>
</evidence>
<protein>
    <recommendedName>
        <fullName evidence="7 20">UDP-N-acetylenolpyruvoylglucosamine reductase</fullName>
        <ecNumber evidence="6 20">1.3.1.98</ecNumber>
    </recommendedName>
    <alternativeName>
        <fullName evidence="18 20">UDP-N-acetylmuramate dehydrogenase</fullName>
    </alternativeName>
</protein>
<evidence type="ECO:0000256" key="10">
    <source>
        <dbReference type="ARBA" id="ARBA00022630"/>
    </source>
</evidence>
<feature type="active site" evidence="20">
    <location>
        <position position="334"/>
    </location>
</feature>
<gene>
    <name evidence="20" type="primary">murB</name>
    <name evidence="22" type="ORF">DKT75_00935</name>
</gene>
<evidence type="ECO:0000256" key="1">
    <source>
        <dbReference type="ARBA" id="ARBA00001974"/>
    </source>
</evidence>
<dbReference type="PANTHER" id="PTHR21071">
    <property type="entry name" value="UDP-N-ACETYLENOLPYRUVOYLGLUCOSAMINE REDUCTASE"/>
    <property type="match status" value="1"/>
</dbReference>
<comment type="subcellular location">
    <subcellularLocation>
        <location evidence="3 20">Cytoplasm</location>
    </subcellularLocation>
</comment>
<dbReference type="Gene3D" id="3.30.43.10">
    <property type="entry name" value="Uridine Diphospho-n-acetylenolpyruvylglucosamine Reductase, domain 2"/>
    <property type="match status" value="1"/>
</dbReference>
<evidence type="ECO:0000256" key="20">
    <source>
        <dbReference type="HAMAP-Rule" id="MF_00037"/>
    </source>
</evidence>
<evidence type="ECO:0000256" key="2">
    <source>
        <dbReference type="ARBA" id="ARBA00003921"/>
    </source>
</evidence>
<feature type="active site" description="Proton donor" evidence="20">
    <location>
        <position position="236"/>
    </location>
</feature>
<dbReference type="EMBL" id="QGKL01000005">
    <property type="protein sequence ID" value="PWQ99441.1"/>
    <property type="molecule type" value="Genomic_DNA"/>
</dbReference>
<evidence type="ECO:0000256" key="15">
    <source>
        <dbReference type="ARBA" id="ARBA00023002"/>
    </source>
</evidence>
<dbReference type="GO" id="GO:0008360">
    <property type="term" value="P:regulation of cell shape"/>
    <property type="evidence" value="ECO:0007669"/>
    <property type="project" value="UniProtKB-KW"/>
</dbReference>
<evidence type="ECO:0000256" key="13">
    <source>
        <dbReference type="ARBA" id="ARBA00022960"/>
    </source>
</evidence>
<dbReference type="GO" id="GO:0009252">
    <property type="term" value="P:peptidoglycan biosynthetic process"/>
    <property type="evidence" value="ECO:0007669"/>
    <property type="project" value="UniProtKB-UniRule"/>
</dbReference>
<dbReference type="InterPro" id="IPR011601">
    <property type="entry name" value="MurB_C"/>
</dbReference>
<evidence type="ECO:0000256" key="8">
    <source>
        <dbReference type="ARBA" id="ARBA00022490"/>
    </source>
</evidence>
<keyword evidence="17 20" id="KW-0961">Cell wall biogenesis/degradation</keyword>
<keyword evidence="15 20" id="KW-0560">Oxidoreductase</keyword>
<comment type="similarity">
    <text evidence="5 20">Belongs to the MurB family.</text>
</comment>
<evidence type="ECO:0000259" key="21">
    <source>
        <dbReference type="PROSITE" id="PS51387"/>
    </source>
</evidence>
<evidence type="ECO:0000256" key="19">
    <source>
        <dbReference type="ARBA" id="ARBA00048914"/>
    </source>
</evidence>
<dbReference type="InterPro" id="IPR003170">
    <property type="entry name" value="MurB"/>
</dbReference>
<dbReference type="InterPro" id="IPR016169">
    <property type="entry name" value="FAD-bd_PCMH_sub2"/>
</dbReference>
<evidence type="ECO:0000313" key="23">
    <source>
        <dbReference type="Proteomes" id="UP000245506"/>
    </source>
</evidence>
<dbReference type="PROSITE" id="PS51387">
    <property type="entry name" value="FAD_PCMH"/>
    <property type="match status" value="1"/>
</dbReference>
<dbReference type="SUPFAM" id="SSF56194">
    <property type="entry name" value="Uridine diphospho-N-Acetylenolpyruvylglucosamine reductase, MurB, C-terminal domain"/>
    <property type="match status" value="1"/>
</dbReference>
<comment type="catalytic activity">
    <reaction evidence="19 20">
        <text>UDP-N-acetyl-alpha-D-muramate + NADP(+) = UDP-N-acetyl-3-O-(1-carboxyvinyl)-alpha-D-glucosamine + NADPH + H(+)</text>
        <dbReference type="Rhea" id="RHEA:12248"/>
        <dbReference type="ChEBI" id="CHEBI:15378"/>
        <dbReference type="ChEBI" id="CHEBI:57783"/>
        <dbReference type="ChEBI" id="CHEBI:58349"/>
        <dbReference type="ChEBI" id="CHEBI:68483"/>
        <dbReference type="ChEBI" id="CHEBI:70757"/>
        <dbReference type="EC" id="1.3.1.98"/>
    </reaction>
</comment>
<comment type="function">
    <text evidence="2 20">Cell wall formation.</text>
</comment>
<dbReference type="GO" id="GO:0051301">
    <property type="term" value="P:cell division"/>
    <property type="evidence" value="ECO:0007669"/>
    <property type="project" value="UniProtKB-KW"/>
</dbReference>
<keyword evidence="10 20" id="KW-0285">Flavoprotein</keyword>
<dbReference type="Pfam" id="PF02873">
    <property type="entry name" value="MurB_C"/>
    <property type="match status" value="1"/>
</dbReference>
<keyword evidence="12 20" id="KW-0521">NADP</keyword>
<evidence type="ECO:0000256" key="14">
    <source>
        <dbReference type="ARBA" id="ARBA00022984"/>
    </source>
</evidence>
<dbReference type="NCBIfam" id="NF000755">
    <property type="entry name" value="PRK00046.1"/>
    <property type="match status" value="1"/>
</dbReference>
<evidence type="ECO:0000256" key="7">
    <source>
        <dbReference type="ARBA" id="ARBA00015188"/>
    </source>
</evidence>
<dbReference type="UniPathway" id="UPA00219"/>
<dbReference type="GO" id="GO:0008762">
    <property type="term" value="F:UDP-N-acetylmuramate dehydrogenase activity"/>
    <property type="evidence" value="ECO:0007669"/>
    <property type="project" value="UniProtKB-UniRule"/>
</dbReference>
<dbReference type="InterPro" id="IPR036635">
    <property type="entry name" value="MurB_C_sf"/>
</dbReference>
<dbReference type="RefSeq" id="WP_109821570.1">
    <property type="nucleotide sequence ID" value="NZ_QGKL01000005.1"/>
</dbReference>
<evidence type="ECO:0000256" key="16">
    <source>
        <dbReference type="ARBA" id="ARBA00023306"/>
    </source>
</evidence>
<feature type="domain" description="FAD-binding PCMH-type" evidence="21">
    <location>
        <begin position="16"/>
        <end position="189"/>
    </location>
</feature>
<keyword evidence="11 20" id="KW-0274">FAD</keyword>
<keyword evidence="16 20" id="KW-0131">Cell cycle</keyword>
<dbReference type="GO" id="GO:0005829">
    <property type="term" value="C:cytosol"/>
    <property type="evidence" value="ECO:0007669"/>
    <property type="project" value="TreeGrafter"/>
</dbReference>
<dbReference type="SUPFAM" id="SSF56176">
    <property type="entry name" value="FAD-binding/transporter-associated domain-like"/>
    <property type="match status" value="1"/>
</dbReference>
<proteinExistence type="inferred from homology"/>
<dbReference type="PANTHER" id="PTHR21071:SF4">
    <property type="entry name" value="UDP-N-ACETYLENOLPYRUVOYLGLUCOSAMINE REDUCTASE"/>
    <property type="match status" value="1"/>
</dbReference>
<dbReference type="Gene3D" id="3.90.78.10">
    <property type="entry name" value="UDP-N-acetylenolpyruvoylglucosamine reductase, C-terminal domain"/>
    <property type="match status" value="1"/>
</dbReference>
<dbReference type="InterPro" id="IPR016167">
    <property type="entry name" value="FAD-bd_PCMH_sub1"/>
</dbReference>
<keyword evidence="23" id="KW-1185">Reference proteome</keyword>
<dbReference type="NCBIfam" id="TIGR00179">
    <property type="entry name" value="murB"/>
    <property type="match status" value="1"/>
</dbReference>
<evidence type="ECO:0000256" key="12">
    <source>
        <dbReference type="ARBA" id="ARBA00022857"/>
    </source>
</evidence>
<evidence type="ECO:0000256" key="17">
    <source>
        <dbReference type="ARBA" id="ARBA00023316"/>
    </source>
</evidence>
<dbReference type="InterPro" id="IPR036318">
    <property type="entry name" value="FAD-bd_PCMH-like_sf"/>
</dbReference>
<feature type="active site" evidence="20">
    <location>
        <position position="165"/>
    </location>
</feature>
<evidence type="ECO:0000256" key="18">
    <source>
        <dbReference type="ARBA" id="ARBA00031026"/>
    </source>
</evidence>
<organism evidence="22 23">
    <name type="scientific">Leucothrix arctica</name>
    <dbReference type="NCBI Taxonomy" id="1481894"/>
    <lineage>
        <taxon>Bacteria</taxon>
        <taxon>Pseudomonadati</taxon>
        <taxon>Pseudomonadota</taxon>
        <taxon>Gammaproteobacteria</taxon>
        <taxon>Thiotrichales</taxon>
        <taxon>Thiotrichaceae</taxon>
        <taxon>Leucothrix</taxon>
    </lineage>
</organism>
<dbReference type="HAMAP" id="MF_00037">
    <property type="entry name" value="MurB"/>
    <property type="match status" value="1"/>
</dbReference>
<evidence type="ECO:0000313" key="22">
    <source>
        <dbReference type="EMBL" id="PWQ99441.1"/>
    </source>
</evidence>
<dbReference type="EC" id="1.3.1.98" evidence="6 20"/>
<comment type="caution">
    <text evidence="22">The sequence shown here is derived from an EMBL/GenBank/DDBJ whole genome shotgun (WGS) entry which is preliminary data.</text>
</comment>
<dbReference type="OrthoDB" id="9804753at2"/>
<accession>A0A317CMJ6</accession>
<keyword evidence="8 20" id="KW-0963">Cytoplasm</keyword>
<keyword evidence="13 20" id="KW-0133">Cell shape</keyword>
<evidence type="ECO:0000256" key="6">
    <source>
        <dbReference type="ARBA" id="ARBA00012518"/>
    </source>
</evidence>
<evidence type="ECO:0000256" key="9">
    <source>
        <dbReference type="ARBA" id="ARBA00022618"/>
    </source>
</evidence>
<dbReference type="GO" id="GO:0071949">
    <property type="term" value="F:FAD binding"/>
    <property type="evidence" value="ECO:0007669"/>
    <property type="project" value="InterPro"/>
</dbReference>
<comment type="cofactor">
    <cofactor evidence="1 20">
        <name>FAD</name>
        <dbReference type="ChEBI" id="CHEBI:57692"/>
    </cofactor>
</comment>
<evidence type="ECO:0000256" key="3">
    <source>
        <dbReference type="ARBA" id="ARBA00004496"/>
    </source>
</evidence>
<dbReference type="AlphaFoldDB" id="A0A317CMJ6"/>
<keyword evidence="9 20" id="KW-0132">Cell division</keyword>
<dbReference type="InterPro" id="IPR006094">
    <property type="entry name" value="Oxid_FAD_bind_N"/>
</dbReference>
<keyword evidence="14 20" id="KW-0573">Peptidoglycan synthesis</keyword>